<dbReference type="Gene3D" id="3.20.20.140">
    <property type="entry name" value="Metal-dependent hydrolases"/>
    <property type="match status" value="1"/>
</dbReference>
<evidence type="ECO:0000256" key="4">
    <source>
        <dbReference type="ARBA" id="ARBA00022723"/>
    </source>
</evidence>
<dbReference type="PANTHER" id="PTHR11409">
    <property type="entry name" value="ADENOSINE DEAMINASE"/>
    <property type="match status" value="1"/>
</dbReference>
<protein>
    <recommendedName>
        <fullName evidence="3">adenosine deaminase</fullName>
        <ecNumber evidence="3">3.5.4.4</ecNumber>
    </recommendedName>
</protein>
<sequence>MPLTPELLRALPKAVLHDHLDGGLRPQTVLDLCREQGLQPPGGSGASAEDVARWFAGSADSGSLELYLETFSRTLELMQTAPALRRIAREFVEDMVADGVVYAETRWAPMQHLAGGLALVEAVDAVQAGLEEGMASARAAGRPILVGQLLCFLRHLAPMPELVDVAAARREQGVWGVDLAGPELGFPAAPFREQFDRAREAGLRVTVHAGEADGLTSIRDALDCGAERLGHGVRLVEDLSADGRPGPIAARVREDGICLEVCPSSNLQTGAADSMAAHPAGALLRAGIPLSISSDNRLMSRTRTSRELARLAEAFDWTLEDVGRTVLAGIDAGFGPEAERRALREDVIVPAFAAAERRQAEQV</sequence>
<dbReference type="NCBIfam" id="NF006847">
    <property type="entry name" value="PRK09358.1-2"/>
    <property type="match status" value="1"/>
</dbReference>
<reference evidence="8 9" key="1">
    <citation type="submission" date="2024-09" db="EMBL/GenBank/DDBJ databases">
        <authorList>
            <person name="Sun Q."/>
            <person name="Mori K."/>
        </authorList>
    </citation>
    <scope>NUCLEOTIDE SEQUENCE [LARGE SCALE GENOMIC DNA]</scope>
    <source>
        <strain evidence="8 9">CICC 10874</strain>
    </source>
</reference>
<keyword evidence="5 8" id="KW-0378">Hydrolase</keyword>
<dbReference type="GO" id="GO:0016787">
    <property type="term" value="F:hydrolase activity"/>
    <property type="evidence" value="ECO:0007669"/>
    <property type="project" value="UniProtKB-KW"/>
</dbReference>
<dbReference type="NCBIfam" id="TIGR01430">
    <property type="entry name" value="aden_deam"/>
    <property type="match status" value="1"/>
</dbReference>
<evidence type="ECO:0000256" key="6">
    <source>
        <dbReference type="ARBA" id="ARBA00022833"/>
    </source>
</evidence>
<gene>
    <name evidence="8" type="ORF">ACFFF6_02160</name>
</gene>
<dbReference type="InterPro" id="IPR006330">
    <property type="entry name" value="Ado/ade_deaminase"/>
</dbReference>
<comment type="similarity">
    <text evidence="2">Belongs to the metallo-dependent hydrolases superfamily. Adenosine and AMP deaminases family.</text>
</comment>
<keyword evidence="6" id="KW-0862">Zinc</keyword>
<evidence type="ECO:0000313" key="8">
    <source>
        <dbReference type="EMBL" id="MFC0672755.1"/>
    </source>
</evidence>
<evidence type="ECO:0000259" key="7">
    <source>
        <dbReference type="Pfam" id="PF00962"/>
    </source>
</evidence>
<evidence type="ECO:0000313" key="9">
    <source>
        <dbReference type="Proteomes" id="UP001589793"/>
    </source>
</evidence>
<dbReference type="SUPFAM" id="SSF51556">
    <property type="entry name" value="Metallo-dependent hydrolases"/>
    <property type="match status" value="1"/>
</dbReference>
<dbReference type="PANTHER" id="PTHR11409:SF43">
    <property type="entry name" value="ADENOSINE DEAMINASE"/>
    <property type="match status" value="1"/>
</dbReference>
<dbReference type="EC" id="3.5.4.4" evidence="3"/>
<evidence type="ECO:0000256" key="2">
    <source>
        <dbReference type="ARBA" id="ARBA00006676"/>
    </source>
</evidence>
<accession>A0ABV6R707</accession>
<organism evidence="8 9">
    <name type="scientific">Brachybacterium hainanense</name>
    <dbReference type="NCBI Taxonomy" id="1541174"/>
    <lineage>
        <taxon>Bacteria</taxon>
        <taxon>Bacillati</taxon>
        <taxon>Actinomycetota</taxon>
        <taxon>Actinomycetes</taxon>
        <taxon>Micrococcales</taxon>
        <taxon>Dermabacteraceae</taxon>
        <taxon>Brachybacterium</taxon>
    </lineage>
</organism>
<dbReference type="Proteomes" id="UP001589793">
    <property type="component" value="Unassembled WGS sequence"/>
</dbReference>
<evidence type="ECO:0000256" key="3">
    <source>
        <dbReference type="ARBA" id="ARBA00012784"/>
    </source>
</evidence>
<dbReference type="InterPro" id="IPR001365">
    <property type="entry name" value="A_deaminase_dom"/>
</dbReference>
<dbReference type="EMBL" id="JBHLSV010000002">
    <property type="protein sequence ID" value="MFC0672755.1"/>
    <property type="molecule type" value="Genomic_DNA"/>
</dbReference>
<keyword evidence="4" id="KW-0479">Metal-binding</keyword>
<feature type="domain" description="Adenosine deaminase" evidence="7">
    <location>
        <begin position="12"/>
        <end position="348"/>
    </location>
</feature>
<dbReference type="InterPro" id="IPR032466">
    <property type="entry name" value="Metal_Hydrolase"/>
</dbReference>
<dbReference type="RefSeq" id="WP_376977791.1">
    <property type="nucleotide sequence ID" value="NZ_JBHLSV010000002.1"/>
</dbReference>
<evidence type="ECO:0000256" key="1">
    <source>
        <dbReference type="ARBA" id="ARBA00001947"/>
    </source>
</evidence>
<comment type="caution">
    <text evidence="8">The sequence shown here is derived from an EMBL/GenBank/DDBJ whole genome shotgun (WGS) entry which is preliminary data.</text>
</comment>
<keyword evidence="9" id="KW-1185">Reference proteome</keyword>
<dbReference type="Pfam" id="PF00962">
    <property type="entry name" value="A_deaminase"/>
    <property type="match status" value="1"/>
</dbReference>
<evidence type="ECO:0000256" key="5">
    <source>
        <dbReference type="ARBA" id="ARBA00022801"/>
    </source>
</evidence>
<name>A0ABV6R707_9MICO</name>
<comment type="cofactor">
    <cofactor evidence="1">
        <name>Zn(2+)</name>
        <dbReference type="ChEBI" id="CHEBI:29105"/>
    </cofactor>
</comment>
<proteinExistence type="inferred from homology"/>